<keyword evidence="3" id="KW-0732">Signal</keyword>
<comment type="similarity">
    <text evidence="2">Belongs to the SusD family.</text>
</comment>
<dbReference type="Gene3D" id="1.25.40.390">
    <property type="match status" value="2"/>
</dbReference>
<evidence type="ECO:0000256" key="2">
    <source>
        <dbReference type="ARBA" id="ARBA00006275"/>
    </source>
</evidence>
<feature type="domain" description="RagB/SusD" evidence="6">
    <location>
        <begin position="368"/>
        <end position="449"/>
    </location>
</feature>
<feature type="domain" description="SusD-like N-terminal" evidence="7">
    <location>
        <begin position="43"/>
        <end position="232"/>
    </location>
</feature>
<evidence type="ECO:0000313" key="8">
    <source>
        <dbReference type="EMBL" id="RLJ71980.1"/>
    </source>
</evidence>
<keyword evidence="5" id="KW-0998">Cell outer membrane</keyword>
<accession>A0A497XUC3</accession>
<sequence length="494" mass="55499">MKIFKKYIIGSLLLFSILSQVSCKKEFLEIIPKGQTIAVTTGDYEKILNANFIATSFEPSVYRGDEMAGLNPFFNNLSGAVLLRQQRLFRYEDRVYDNDQLPNEITNVNGYIRKLYLFNKVINEVMDSKEGTEGQKLALLAEAKVGRAICNFMFLSDFTKPYNATTSGTDLGIPNLTSADVNQKDFERGTLQEGYNLVIKDLTDALPNLGAITHRRKISKLVAEFYLSRVYMAMNNYTAARPHIDAAFIEIAKTTIPLGFYDFTVVLNPDNQTAPGSWFPDSGFGLDNEPLAANNTEVIYNITAGWRQLSAIDAFVFSPQTASLYTSTDRRLSLFTPFQISTTSPKPLGMRRRASFFDGVNVGPSLPDMYLMRAEIKARANDLAGAVADLEVLRAKRIAGTAFKVPANVGSDQQALVRFILDERIREFAITGLRWLDMRRLSQDPIYNNHVDYTHEIYNADGTVASTYELKPERFVLKFGERMLNESNGLIDNP</sequence>
<evidence type="ECO:0000313" key="11">
    <source>
        <dbReference type="Proteomes" id="UP000297429"/>
    </source>
</evidence>
<evidence type="ECO:0000256" key="5">
    <source>
        <dbReference type="ARBA" id="ARBA00023237"/>
    </source>
</evidence>
<evidence type="ECO:0000313" key="9">
    <source>
        <dbReference type="EMBL" id="TFB28757.1"/>
    </source>
</evidence>
<dbReference type="Proteomes" id="UP000297429">
    <property type="component" value="Unassembled WGS sequence"/>
</dbReference>
<dbReference type="InterPro" id="IPR033985">
    <property type="entry name" value="SusD-like_N"/>
</dbReference>
<evidence type="ECO:0000313" key="10">
    <source>
        <dbReference type="Proteomes" id="UP000273898"/>
    </source>
</evidence>
<evidence type="ECO:0000259" key="7">
    <source>
        <dbReference type="Pfam" id="PF14322"/>
    </source>
</evidence>
<name>A0A497XUC3_9SPHI</name>
<organism evidence="8 10">
    <name type="scientific">Pedobacter alluvionis</name>
    <dbReference type="NCBI Taxonomy" id="475253"/>
    <lineage>
        <taxon>Bacteria</taxon>
        <taxon>Pseudomonadati</taxon>
        <taxon>Bacteroidota</taxon>
        <taxon>Sphingobacteriia</taxon>
        <taxon>Sphingobacteriales</taxon>
        <taxon>Sphingobacteriaceae</taxon>
        <taxon>Pedobacter</taxon>
    </lineage>
</organism>
<proteinExistence type="inferred from homology"/>
<dbReference type="Proteomes" id="UP000273898">
    <property type="component" value="Unassembled WGS sequence"/>
</dbReference>
<dbReference type="SUPFAM" id="SSF48452">
    <property type="entry name" value="TPR-like"/>
    <property type="match status" value="1"/>
</dbReference>
<gene>
    <name evidence="8" type="ORF">BCL90_4807</name>
    <name evidence="9" type="ORF">E3V97_21795</name>
</gene>
<evidence type="ECO:0000256" key="3">
    <source>
        <dbReference type="ARBA" id="ARBA00022729"/>
    </source>
</evidence>
<dbReference type="InterPro" id="IPR012944">
    <property type="entry name" value="SusD_RagB_dom"/>
</dbReference>
<keyword evidence="4" id="KW-0472">Membrane</keyword>
<dbReference type="RefSeq" id="WP_121287641.1">
    <property type="nucleotide sequence ID" value="NZ_RCCK01000015.1"/>
</dbReference>
<dbReference type="EMBL" id="RCCK01000015">
    <property type="protein sequence ID" value="RLJ71980.1"/>
    <property type="molecule type" value="Genomic_DNA"/>
</dbReference>
<dbReference type="GO" id="GO:0009279">
    <property type="term" value="C:cell outer membrane"/>
    <property type="evidence" value="ECO:0007669"/>
    <property type="project" value="UniProtKB-SubCell"/>
</dbReference>
<dbReference type="EMBL" id="SOPX01000005">
    <property type="protein sequence ID" value="TFB28757.1"/>
    <property type="molecule type" value="Genomic_DNA"/>
</dbReference>
<dbReference type="InterPro" id="IPR011990">
    <property type="entry name" value="TPR-like_helical_dom_sf"/>
</dbReference>
<protein>
    <submittedName>
        <fullName evidence="9">RagB/SusD family nutrient uptake outer membrane protein</fullName>
    </submittedName>
    <submittedName>
        <fullName evidence="8">SusD-like starch-binding protein associating with outer membrane</fullName>
    </submittedName>
</protein>
<keyword evidence="11" id="KW-1185">Reference proteome</keyword>
<comment type="caution">
    <text evidence="8">The sequence shown here is derived from an EMBL/GenBank/DDBJ whole genome shotgun (WGS) entry which is preliminary data.</text>
</comment>
<comment type="subcellular location">
    <subcellularLocation>
        <location evidence="1">Cell outer membrane</location>
    </subcellularLocation>
</comment>
<dbReference type="OrthoDB" id="697229at2"/>
<evidence type="ECO:0000256" key="4">
    <source>
        <dbReference type="ARBA" id="ARBA00023136"/>
    </source>
</evidence>
<reference evidence="9 11" key="2">
    <citation type="submission" date="2019-03" db="EMBL/GenBank/DDBJ databases">
        <authorList>
            <person name="He R.-H."/>
        </authorList>
    </citation>
    <scope>NUCLEOTIDE SEQUENCE [LARGE SCALE GENOMIC DNA]</scope>
    <source>
        <strain evidence="9 11">DSM 19624</strain>
    </source>
</reference>
<reference evidence="8 10" key="1">
    <citation type="submission" date="2018-10" db="EMBL/GenBank/DDBJ databases">
        <title>Genomic Encyclopedia of Archaeal and Bacterial Type Strains, Phase II (KMG-II): from individual species to whole genera.</title>
        <authorList>
            <person name="Goeker M."/>
        </authorList>
    </citation>
    <scope>NUCLEOTIDE SEQUENCE [LARGE SCALE GENOMIC DNA]</scope>
    <source>
        <strain evidence="8 10">DSM 19624</strain>
    </source>
</reference>
<evidence type="ECO:0000256" key="1">
    <source>
        <dbReference type="ARBA" id="ARBA00004442"/>
    </source>
</evidence>
<dbReference type="Pfam" id="PF14322">
    <property type="entry name" value="SusD-like_3"/>
    <property type="match status" value="1"/>
</dbReference>
<dbReference type="Pfam" id="PF07980">
    <property type="entry name" value="SusD_RagB"/>
    <property type="match status" value="1"/>
</dbReference>
<dbReference type="AlphaFoldDB" id="A0A497XUC3"/>
<evidence type="ECO:0000259" key="6">
    <source>
        <dbReference type="Pfam" id="PF07980"/>
    </source>
</evidence>